<feature type="transmembrane region" description="Helical" evidence="9">
    <location>
        <begin position="6"/>
        <end position="22"/>
    </location>
</feature>
<keyword evidence="8 9" id="KW-0472">Membrane</keyword>
<keyword evidence="12" id="KW-1185">Reference proteome</keyword>
<comment type="function">
    <text evidence="9">Part of the twin-arginine translocation (Tat) system that transports large folded proteins containing a characteristic twin-arginine motif in their signal peptide across membranes. TatA could form the protein-conducting channel of the Tat system.</text>
</comment>
<evidence type="ECO:0000256" key="4">
    <source>
        <dbReference type="ARBA" id="ARBA00022692"/>
    </source>
</evidence>
<dbReference type="HAMAP" id="MF_00236">
    <property type="entry name" value="TatA_E"/>
    <property type="match status" value="1"/>
</dbReference>
<name>A0A940X312_9GAMM</name>
<comment type="similarity">
    <text evidence="9">Belongs to the TatA/E family.</text>
</comment>
<dbReference type="InterPro" id="IPR003369">
    <property type="entry name" value="TatA/B/E"/>
</dbReference>
<reference evidence="11" key="1">
    <citation type="journal article" date="2016" name="Int. J. Syst. Evol. Microbiol.">
        <title>Pseudoxanthomonas helianthi sp. nov., isolated from roots of Jerusalem artichoke (Helianthus tuberosus).</title>
        <authorList>
            <person name="Kittiwongwattana C."/>
            <person name="Thawai C."/>
        </authorList>
    </citation>
    <scope>NUCLEOTIDE SEQUENCE</scope>
    <source>
        <strain evidence="11">110414</strain>
    </source>
</reference>
<evidence type="ECO:0000256" key="5">
    <source>
        <dbReference type="ARBA" id="ARBA00022927"/>
    </source>
</evidence>
<evidence type="ECO:0000256" key="2">
    <source>
        <dbReference type="ARBA" id="ARBA00022448"/>
    </source>
</evidence>
<evidence type="ECO:0000256" key="6">
    <source>
        <dbReference type="ARBA" id="ARBA00022989"/>
    </source>
</evidence>
<organism evidence="11 12">
    <name type="scientific">Pseudoxanthomonas helianthi</name>
    <dbReference type="NCBI Taxonomy" id="1453541"/>
    <lineage>
        <taxon>Bacteria</taxon>
        <taxon>Pseudomonadati</taxon>
        <taxon>Pseudomonadota</taxon>
        <taxon>Gammaproteobacteria</taxon>
        <taxon>Lysobacterales</taxon>
        <taxon>Lysobacteraceae</taxon>
        <taxon>Pseudoxanthomonas</taxon>
    </lineage>
</organism>
<gene>
    <name evidence="9 11" type="primary">tatA</name>
    <name evidence="11" type="ORF">J5837_06855</name>
</gene>
<keyword evidence="6 9" id="KW-1133">Transmembrane helix</keyword>
<dbReference type="Pfam" id="PF02416">
    <property type="entry name" value="TatA_B_E"/>
    <property type="match status" value="1"/>
</dbReference>
<dbReference type="EMBL" id="JAGKTC010000001">
    <property type="protein sequence ID" value="MBP3984146.1"/>
    <property type="molecule type" value="Genomic_DNA"/>
</dbReference>
<evidence type="ECO:0000256" key="1">
    <source>
        <dbReference type="ARBA" id="ARBA00004162"/>
    </source>
</evidence>
<evidence type="ECO:0000256" key="9">
    <source>
        <dbReference type="HAMAP-Rule" id="MF_00236"/>
    </source>
</evidence>
<dbReference type="NCBIfam" id="TIGR01411">
    <property type="entry name" value="tatAE"/>
    <property type="match status" value="1"/>
</dbReference>
<comment type="subunit">
    <text evidence="9">The Tat system comprises two distinct complexes: a TatABC complex, containing multiple copies of TatA, TatB and TatC subunits, and a separate TatA complex, containing only TatA subunits. Substrates initially bind to the TatABC complex, which probably triggers association of the separate TatA complex to form the active translocon.</text>
</comment>
<evidence type="ECO:0000313" key="11">
    <source>
        <dbReference type="EMBL" id="MBP3984146.1"/>
    </source>
</evidence>
<comment type="subcellular location">
    <subcellularLocation>
        <location evidence="1 9">Cell membrane</location>
        <topology evidence="1 9">Single-pass membrane protein</topology>
    </subcellularLocation>
</comment>
<evidence type="ECO:0000256" key="7">
    <source>
        <dbReference type="ARBA" id="ARBA00023010"/>
    </source>
</evidence>
<evidence type="ECO:0000256" key="3">
    <source>
        <dbReference type="ARBA" id="ARBA00022475"/>
    </source>
</evidence>
<accession>A0A940X312</accession>
<protein>
    <recommendedName>
        <fullName evidence="9">Sec-independent protein translocase protein TatA</fullName>
    </recommendedName>
</protein>
<dbReference type="InterPro" id="IPR006312">
    <property type="entry name" value="TatA/E"/>
</dbReference>
<dbReference type="PANTHER" id="PTHR42982">
    <property type="entry name" value="SEC-INDEPENDENT PROTEIN TRANSLOCASE PROTEIN TATA"/>
    <property type="match status" value="1"/>
</dbReference>
<dbReference type="Proteomes" id="UP000673447">
    <property type="component" value="Unassembled WGS sequence"/>
</dbReference>
<evidence type="ECO:0000256" key="10">
    <source>
        <dbReference type="SAM" id="MobiDB-lite"/>
    </source>
</evidence>
<keyword evidence="2 9" id="KW-0813">Transport</keyword>
<dbReference type="GO" id="GO:0043953">
    <property type="term" value="P:protein transport by the Tat complex"/>
    <property type="evidence" value="ECO:0007669"/>
    <property type="project" value="UniProtKB-UniRule"/>
</dbReference>
<sequence>MGGLSIWHWIIVLVVVLLIFGTKRLRGAGKDLGEAVRGFKEGMKGDDKPAQLDDKSRDNASSQSREKEHDRDAH</sequence>
<reference evidence="11" key="2">
    <citation type="submission" date="2021-03" db="EMBL/GenBank/DDBJ databases">
        <authorList>
            <person name="Cao W."/>
        </authorList>
    </citation>
    <scope>NUCLEOTIDE SEQUENCE</scope>
    <source>
        <strain evidence="11">110414</strain>
    </source>
</reference>
<evidence type="ECO:0000256" key="8">
    <source>
        <dbReference type="ARBA" id="ARBA00023136"/>
    </source>
</evidence>
<dbReference type="NCBIfam" id="NF002813">
    <property type="entry name" value="PRK02958.1"/>
    <property type="match status" value="1"/>
</dbReference>
<keyword evidence="7 9" id="KW-0811">Translocation</keyword>
<dbReference type="Gene3D" id="1.20.5.3310">
    <property type="match status" value="1"/>
</dbReference>
<dbReference type="GO" id="GO:0008320">
    <property type="term" value="F:protein transmembrane transporter activity"/>
    <property type="evidence" value="ECO:0007669"/>
    <property type="project" value="UniProtKB-UniRule"/>
</dbReference>
<evidence type="ECO:0000313" key="12">
    <source>
        <dbReference type="Proteomes" id="UP000673447"/>
    </source>
</evidence>
<comment type="caution">
    <text evidence="11">The sequence shown here is derived from an EMBL/GenBank/DDBJ whole genome shotgun (WGS) entry which is preliminary data.</text>
</comment>
<dbReference type="PANTHER" id="PTHR42982:SF1">
    <property type="entry name" value="SEC-INDEPENDENT PROTEIN TRANSLOCASE PROTEIN TATA"/>
    <property type="match status" value="1"/>
</dbReference>
<feature type="region of interest" description="Disordered" evidence="10">
    <location>
        <begin position="38"/>
        <end position="74"/>
    </location>
</feature>
<keyword evidence="4 9" id="KW-0812">Transmembrane</keyword>
<dbReference type="RefSeq" id="WP_210536180.1">
    <property type="nucleotide sequence ID" value="NZ_JAGKTC010000001.1"/>
</dbReference>
<keyword evidence="5 9" id="KW-0653">Protein transport</keyword>
<dbReference type="AlphaFoldDB" id="A0A940X312"/>
<proteinExistence type="inferred from homology"/>
<dbReference type="GO" id="GO:0033281">
    <property type="term" value="C:TAT protein transport complex"/>
    <property type="evidence" value="ECO:0007669"/>
    <property type="project" value="UniProtKB-UniRule"/>
</dbReference>
<keyword evidence="3 9" id="KW-1003">Cell membrane</keyword>